<dbReference type="EMBL" id="LS483468">
    <property type="protein sequence ID" value="SQI32547.1"/>
    <property type="molecule type" value="Genomic_DNA"/>
</dbReference>
<dbReference type="InterPro" id="IPR023214">
    <property type="entry name" value="HAD_sf"/>
</dbReference>
<keyword evidence="5" id="KW-0812">Transmembrane</keyword>
<keyword evidence="4" id="KW-0460">Magnesium</keyword>
<keyword evidence="2" id="KW-0479">Metal-binding</keyword>
<keyword evidence="7" id="KW-1185">Reference proteome</keyword>
<dbReference type="InterPro" id="IPR036412">
    <property type="entry name" value="HAD-like_sf"/>
</dbReference>
<keyword evidence="3 6" id="KW-0378">Hydrolase</keyword>
<dbReference type="EC" id="3.1.3.3" evidence="6"/>
<name>A0A2X4TYJ9_9NOCA</name>
<gene>
    <name evidence="6" type="primary">serB_1</name>
    <name evidence="6" type="ORF">NCTC10994_02261</name>
</gene>
<dbReference type="FunFam" id="3.40.50.1000:FF:000025">
    <property type="entry name" value="HAD hydrolase, family IB"/>
    <property type="match status" value="1"/>
</dbReference>
<keyword evidence="5" id="KW-1133">Transmembrane helix</keyword>
<keyword evidence="5" id="KW-0472">Membrane</keyword>
<dbReference type="SUPFAM" id="SSF56784">
    <property type="entry name" value="HAD-like"/>
    <property type="match status" value="1"/>
</dbReference>
<comment type="similarity">
    <text evidence="1">Belongs to the HAD-like hydrolase superfamily. SerB family.</text>
</comment>
<dbReference type="STRING" id="1219011.GCA_001895045_04038"/>
<dbReference type="AlphaFoldDB" id="A0A2X4TYJ9"/>
<feature type="transmembrane region" description="Helical" evidence="5">
    <location>
        <begin position="257"/>
        <end position="279"/>
    </location>
</feature>
<dbReference type="PANTHER" id="PTHR43344">
    <property type="entry name" value="PHOSPHOSERINE PHOSPHATASE"/>
    <property type="match status" value="1"/>
</dbReference>
<dbReference type="InterPro" id="IPR006385">
    <property type="entry name" value="HAD_hydro_SerB1"/>
</dbReference>
<evidence type="ECO:0000256" key="1">
    <source>
        <dbReference type="ARBA" id="ARBA00009184"/>
    </source>
</evidence>
<dbReference type="Gene3D" id="3.40.50.1000">
    <property type="entry name" value="HAD superfamily/HAD-like"/>
    <property type="match status" value="1"/>
</dbReference>
<evidence type="ECO:0000313" key="7">
    <source>
        <dbReference type="Proteomes" id="UP000249091"/>
    </source>
</evidence>
<protein>
    <submittedName>
        <fullName evidence="6">Haloacid dehalogenase</fullName>
        <ecNumber evidence="6">3.1.3.3</ecNumber>
    </submittedName>
</protein>
<dbReference type="CDD" id="cd02612">
    <property type="entry name" value="HAD_PGPPase"/>
    <property type="match status" value="1"/>
</dbReference>
<dbReference type="GO" id="GO:0016787">
    <property type="term" value="F:hydrolase activity"/>
    <property type="evidence" value="ECO:0007669"/>
    <property type="project" value="UniProtKB-KW"/>
</dbReference>
<evidence type="ECO:0000313" key="6">
    <source>
        <dbReference type="EMBL" id="SQI32547.1"/>
    </source>
</evidence>
<evidence type="ECO:0000256" key="4">
    <source>
        <dbReference type="ARBA" id="ARBA00022842"/>
    </source>
</evidence>
<dbReference type="GO" id="GO:0046872">
    <property type="term" value="F:metal ion binding"/>
    <property type="evidence" value="ECO:0007669"/>
    <property type="project" value="UniProtKB-KW"/>
</dbReference>
<evidence type="ECO:0000256" key="3">
    <source>
        <dbReference type="ARBA" id="ARBA00022801"/>
    </source>
</evidence>
<proteinExistence type="inferred from homology"/>
<dbReference type="Proteomes" id="UP000249091">
    <property type="component" value="Chromosome 1"/>
</dbReference>
<dbReference type="PANTHER" id="PTHR43344:SF13">
    <property type="entry name" value="PHOSPHATASE RV3661-RELATED"/>
    <property type="match status" value="1"/>
</dbReference>
<accession>A0A2X4TYJ9</accession>
<evidence type="ECO:0000256" key="5">
    <source>
        <dbReference type="SAM" id="Phobius"/>
    </source>
</evidence>
<organism evidence="6 7">
    <name type="scientific">Rhodococcus coprophilus</name>
    <dbReference type="NCBI Taxonomy" id="38310"/>
    <lineage>
        <taxon>Bacteria</taxon>
        <taxon>Bacillati</taxon>
        <taxon>Actinomycetota</taxon>
        <taxon>Actinomycetes</taxon>
        <taxon>Mycobacteriales</taxon>
        <taxon>Nocardiaceae</taxon>
        <taxon>Rhodococcus</taxon>
    </lineage>
</organism>
<dbReference type="InterPro" id="IPR050582">
    <property type="entry name" value="HAD-like_SerB"/>
</dbReference>
<reference evidence="6 7" key="1">
    <citation type="submission" date="2018-06" db="EMBL/GenBank/DDBJ databases">
        <authorList>
            <consortium name="Pathogen Informatics"/>
            <person name="Doyle S."/>
        </authorList>
    </citation>
    <scope>NUCLEOTIDE SEQUENCE [LARGE SCALE GENOMIC DNA]</scope>
    <source>
        <strain evidence="6 7">NCTC10994</strain>
    </source>
</reference>
<dbReference type="KEGG" id="rcr:NCTC10994_02261"/>
<dbReference type="Pfam" id="PF12710">
    <property type="entry name" value="HAD"/>
    <property type="match status" value="1"/>
</dbReference>
<dbReference type="Gene3D" id="1.20.1440.100">
    <property type="entry name" value="SG protein - dephosphorylation function"/>
    <property type="match status" value="1"/>
</dbReference>
<evidence type="ECO:0000256" key="2">
    <source>
        <dbReference type="ARBA" id="ARBA00022723"/>
    </source>
</evidence>
<sequence>MVLVTDASGNSSTGLSTVDSPGGGRIAAFFDLDKTVIAKSSVLAFTRPFFNEGLLSRRAVLESSYAQLLYVLSAADQDRIERMREHIAHMCEGWDVEQIKSIVDETLQEVVTPLVYAEAKDLIADHRARGHDVIIVSASGEEVVTPIAEALGASHSVGSRMRIVDGRYAGELEFYCFGEAKAVALRELSDRYGYDLAQSYAYSDSATDLPMLLAVGNPRVVNPGRALRRVATENNWPILRFSLPVPLKRRIPTSSRALWAAGLIAGSIALILGVSSRLARRSHAALRR</sequence>
<dbReference type="NCBIfam" id="TIGR01490">
    <property type="entry name" value="HAD-SF-IB-hyp1"/>
    <property type="match status" value="1"/>
</dbReference>
<dbReference type="NCBIfam" id="TIGR01488">
    <property type="entry name" value="HAD-SF-IB"/>
    <property type="match status" value="1"/>
</dbReference>